<dbReference type="Pfam" id="PF20157">
    <property type="entry name" value="Maf_flag10_N"/>
    <property type="match status" value="1"/>
</dbReference>
<dbReference type="EMBL" id="JWIC01000005">
    <property type="protein sequence ID" value="KID57725.1"/>
    <property type="molecule type" value="Genomic_DNA"/>
</dbReference>
<name>A0A0C1QEF1_9GAMM</name>
<feature type="domain" description="Glycosyltransferase Maf N-terminal" evidence="3">
    <location>
        <begin position="37"/>
        <end position="266"/>
    </location>
</feature>
<evidence type="ECO:0000313" key="4">
    <source>
        <dbReference type="EMBL" id="KID57725.1"/>
    </source>
</evidence>
<evidence type="ECO:0000259" key="2">
    <source>
        <dbReference type="Pfam" id="PF01973"/>
    </source>
</evidence>
<gene>
    <name evidence="4" type="ORF">JF50_11210</name>
</gene>
<sequence length="695" mass="79107">MSQKSLEEQIQQLDEQLSSSVEHQEREAKFAVEANERFARNIACFEKYYPQIATAISEYKVREDFCIHVTTTGVGNFVPKNHHAPIYGDDPISQVSAQVEYGIQHPTFSATDYTASPILEDDKRIHIRYMGALTKAFQEIQAEQKERLTVLPEHFPSAMIFGIGLGYHIDLLLEKTSFDYCFLIEPDFEVFFASLFCTDWFSIIEKVDERGGSLFFQLGADEQTFIQDLETLADDIGAFSVVRSFCYQHTPLPEIIELIQQWSSQYFRFQYGHGFFNDAITGLAHTVHLVEKNTPVLTLPQQKRVDLSTPIFIVGNGPSLDEAEEFIRENADKAIIFAAGTAIASLSKKGIDCDFHVLVERPYYNYKVFGDFLPPEEYKKTNLIGLNTLYPDTTDRYKWSGVAGKGNEAGTFLLEVVSQTLNNKGIPLMPYCNPVVANTALSFAMFSGFKNIYLFGIDNGNLPTGEHHSKDSIYRNNLEDENEEGLVCMGMNGKYLPANFGGQVESNDLFMGAHFQLEKLIGHYPNRTVYNIGNGAKLKGAHPVRAEELLPLPEANRDINEQVEFLKSDFFEQFDLEEFDDTLLGVKAFNEICDHVLGLAKEPVSSVKEASDNLLRQARYVYAIRNTALHHLHHMIKGALLYYHCPMLSLLYTYTDEQFTLESYAKVNTLWQGYIIEMKEYYQHNYRTKCDHGKD</sequence>
<organism evidence="4 5">
    <name type="scientific">Pseudoalteromonas luteoviolacea</name>
    <dbReference type="NCBI Taxonomy" id="43657"/>
    <lineage>
        <taxon>Bacteria</taxon>
        <taxon>Pseudomonadati</taxon>
        <taxon>Pseudomonadota</taxon>
        <taxon>Gammaproteobacteria</taxon>
        <taxon>Alteromonadales</taxon>
        <taxon>Pseudoalteromonadaceae</taxon>
        <taxon>Pseudoalteromonas</taxon>
    </lineage>
</organism>
<evidence type="ECO:0000256" key="1">
    <source>
        <dbReference type="SAM" id="MobiDB-lite"/>
    </source>
</evidence>
<dbReference type="PANTHER" id="PTHR41786:SF1">
    <property type="entry name" value="6-HYDROXYMETHYLPTERIN DIPHOSPHOKINASE MPTE-LIKE DOMAIN-CONTAINING PROTEIN"/>
    <property type="match status" value="1"/>
</dbReference>
<evidence type="ECO:0000259" key="3">
    <source>
        <dbReference type="Pfam" id="PF20157"/>
    </source>
</evidence>
<dbReference type="RefSeq" id="WP_039609492.1">
    <property type="nucleotide sequence ID" value="NZ_JWIC01000005.1"/>
</dbReference>
<dbReference type="OrthoDB" id="7254531at2"/>
<dbReference type="PANTHER" id="PTHR41786">
    <property type="entry name" value="MOTILITY ACCESSORY FACTOR MAF"/>
    <property type="match status" value="1"/>
</dbReference>
<feature type="compositionally biased region" description="Low complexity" evidence="1">
    <location>
        <begin position="8"/>
        <end position="20"/>
    </location>
</feature>
<proteinExistence type="predicted"/>
<reference evidence="4 5" key="1">
    <citation type="submission" date="2014-12" db="EMBL/GenBank/DDBJ databases">
        <title>Draft Genome Sequence of Pseudoalteromonas luteoviolacea HI1.</title>
        <authorList>
            <person name="Asahina A.Y."/>
            <person name="Hadfield M.G."/>
        </authorList>
    </citation>
    <scope>NUCLEOTIDE SEQUENCE [LARGE SCALE GENOMIC DNA]</scope>
    <source>
        <strain evidence="4 5">HI1</strain>
    </source>
</reference>
<evidence type="ECO:0000313" key="5">
    <source>
        <dbReference type="Proteomes" id="UP000031327"/>
    </source>
</evidence>
<dbReference type="InterPro" id="IPR002826">
    <property type="entry name" value="MptE-like"/>
</dbReference>
<comment type="caution">
    <text evidence="4">The sequence shown here is derived from an EMBL/GenBank/DDBJ whole genome shotgun (WGS) entry which is preliminary data.</text>
</comment>
<protein>
    <submittedName>
        <fullName evidence="4">Septum formation inhibitor Maf</fullName>
    </submittedName>
</protein>
<feature type="domain" description="6-hydroxymethylpterin diphosphokinase MptE-like" evidence="2">
    <location>
        <begin position="304"/>
        <end position="460"/>
    </location>
</feature>
<dbReference type="Proteomes" id="UP000031327">
    <property type="component" value="Unassembled WGS sequence"/>
</dbReference>
<accession>A0A0C1QEF1</accession>
<dbReference type="InterPro" id="IPR045376">
    <property type="entry name" value="Maf_N"/>
</dbReference>
<dbReference type="Pfam" id="PF01973">
    <property type="entry name" value="MptE-like"/>
    <property type="match status" value="1"/>
</dbReference>
<feature type="region of interest" description="Disordered" evidence="1">
    <location>
        <begin position="1"/>
        <end position="20"/>
    </location>
</feature>
<dbReference type="AlphaFoldDB" id="A0A0C1QEF1"/>